<dbReference type="EMBL" id="CP027845">
    <property type="protein sequence ID" value="AVP87700.1"/>
    <property type="molecule type" value="Genomic_DNA"/>
</dbReference>
<keyword evidence="9 13" id="KW-1133">Transmembrane helix</keyword>
<comment type="subcellular location">
    <subcellularLocation>
        <location evidence="2">Cell inner membrane</location>
        <topology evidence="2">Multi-pass membrane protein</topology>
    </subcellularLocation>
</comment>
<evidence type="ECO:0000256" key="2">
    <source>
        <dbReference type="ARBA" id="ARBA00004429"/>
    </source>
</evidence>
<evidence type="ECO:0000256" key="13">
    <source>
        <dbReference type="SAM" id="Phobius"/>
    </source>
</evidence>
<evidence type="ECO:0000256" key="6">
    <source>
        <dbReference type="ARBA" id="ARBA00022692"/>
    </source>
</evidence>
<evidence type="ECO:0000313" key="16">
    <source>
        <dbReference type="Proteomes" id="UP000241762"/>
    </source>
</evidence>
<feature type="transmembrane region" description="Helical" evidence="13">
    <location>
        <begin position="40"/>
        <end position="60"/>
    </location>
</feature>
<reference evidence="15 16" key="1">
    <citation type="submission" date="2018-03" db="EMBL/GenBank/DDBJ databases">
        <title>A gene transfer event suggests a long-term partnership between eustigmatophyte algae and a novel lineage of endosymbiotic bacteria.</title>
        <authorList>
            <person name="Yurchenko T."/>
            <person name="Sevcikova T."/>
            <person name="Pribyl P."/>
            <person name="El Karkouri K."/>
            <person name="Klimes V."/>
            <person name="Amaral R."/>
            <person name="Zbrankova V."/>
            <person name="Kim E."/>
            <person name="Raoult D."/>
            <person name="Santos L.M.A."/>
            <person name="Elias M."/>
        </authorList>
    </citation>
    <scope>NUCLEOTIDE SEQUENCE [LARGE SCALE GENOMIC DNA]</scope>
    <source>
        <strain evidence="15">CCALA 838</strain>
    </source>
</reference>
<dbReference type="GO" id="GO:0008750">
    <property type="term" value="F:proton-translocating NAD(P)+ transhydrogenase activity"/>
    <property type="evidence" value="ECO:0007669"/>
    <property type="project" value="UniProtKB-EC"/>
</dbReference>
<evidence type="ECO:0000256" key="1">
    <source>
        <dbReference type="ARBA" id="ARBA00003943"/>
    </source>
</evidence>
<dbReference type="Pfam" id="PF12769">
    <property type="entry name" value="PNTB_4TM"/>
    <property type="match status" value="1"/>
</dbReference>
<gene>
    <name evidence="15" type="ORF">phytr_7640</name>
</gene>
<comment type="catalytic activity">
    <reaction evidence="12">
        <text>NAD(+) + NADPH + H(+)(in) = NADH + NADP(+) + H(+)(out)</text>
        <dbReference type="Rhea" id="RHEA:47992"/>
        <dbReference type="ChEBI" id="CHEBI:15378"/>
        <dbReference type="ChEBI" id="CHEBI:57540"/>
        <dbReference type="ChEBI" id="CHEBI:57783"/>
        <dbReference type="ChEBI" id="CHEBI:57945"/>
        <dbReference type="ChEBI" id="CHEBI:58349"/>
        <dbReference type="EC" id="7.1.1.1"/>
    </reaction>
</comment>
<comment type="function">
    <text evidence="1">The transhydrogenation between NADH and NADP is coupled to respiration and ATP hydrolysis and functions as a proton pump across the membrane.</text>
</comment>
<sequence>MDYDLIKQSQKLYELMQELAAKLAETPVEAVASHGAHVDYFSFAITVFVLACFIGYYVVWKVTPALHTPLMSLTNAVSSIIIVGGIAAAGAKTLELSSLVGFFAIFFAAINLFGGFMITKRMLDMFQKKK</sequence>
<evidence type="ECO:0000256" key="11">
    <source>
        <dbReference type="ARBA" id="ARBA00023136"/>
    </source>
</evidence>
<keyword evidence="10" id="KW-0520">NAD</keyword>
<keyword evidence="6 13" id="KW-0812">Transmembrane</keyword>
<dbReference type="AlphaFoldDB" id="A0A2P1P8V2"/>
<keyword evidence="8" id="KW-1278">Translocase</keyword>
<evidence type="ECO:0000256" key="3">
    <source>
        <dbReference type="ARBA" id="ARBA00012943"/>
    </source>
</evidence>
<feature type="transmembrane region" description="Helical" evidence="13">
    <location>
        <begin position="96"/>
        <end position="119"/>
    </location>
</feature>
<dbReference type="PANTHER" id="PTHR10160:SF19">
    <property type="entry name" value="PROTON-TRANSLOCATING NAD(P)(+) TRANSHYDROGENASE"/>
    <property type="match status" value="1"/>
</dbReference>
<proteinExistence type="predicted"/>
<keyword evidence="4" id="KW-1003">Cell membrane</keyword>
<evidence type="ECO:0000256" key="10">
    <source>
        <dbReference type="ARBA" id="ARBA00023027"/>
    </source>
</evidence>
<dbReference type="GO" id="GO:0005886">
    <property type="term" value="C:plasma membrane"/>
    <property type="evidence" value="ECO:0007669"/>
    <property type="project" value="UniProtKB-SubCell"/>
</dbReference>
<evidence type="ECO:0000256" key="4">
    <source>
        <dbReference type="ARBA" id="ARBA00022475"/>
    </source>
</evidence>
<evidence type="ECO:0000313" key="15">
    <source>
        <dbReference type="EMBL" id="AVP87700.1"/>
    </source>
</evidence>
<keyword evidence="5" id="KW-0997">Cell inner membrane</keyword>
<name>A0A2P1P8V2_9RICK</name>
<dbReference type="GO" id="GO:0006740">
    <property type="term" value="P:NADPH regeneration"/>
    <property type="evidence" value="ECO:0007669"/>
    <property type="project" value="TreeGrafter"/>
</dbReference>
<evidence type="ECO:0000256" key="7">
    <source>
        <dbReference type="ARBA" id="ARBA00022857"/>
    </source>
</evidence>
<dbReference type="PANTHER" id="PTHR10160">
    <property type="entry name" value="NAD(P) TRANSHYDROGENASE"/>
    <property type="match status" value="1"/>
</dbReference>
<keyword evidence="7" id="KW-0521">NADP</keyword>
<dbReference type="Proteomes" id="UP000241762">
    <property type="component" value="Chromosome"/>
</dbReference>
<dbReference type="EC" id="7.1.1.1" evidence="3"/>
<dbReference type="OrthoDB" id="9810841at2"/>
<dbReference type="KEGG" id="ptc:phytr_7640"/>
<feature type="domain" description="NAD(P) transhydrogenase alpha subunit C-terminal" evidence="14">
    <location>
        <begin position="45"/>
        <end position="128"/>
    </location>
</feature>
<dbReference type="InterPro" id="IPR024605">
    <property type="entry name" value="NADP_transhyd_a_C"/>
</dbReference>
<accession>A0A2P1P8V2</accession>
<organism evidence="15 16">
    <name type="scientific">Candidatus Phycorickettsia trachydisci</name>
    <dbReference type="NCBI Taxonomy" id="2115978"/>
    <lineage>
        <taxon>Bacteria</taxon>
        <taxon>Pseudomonadati</taxon>
        <taxon>Pseudomonadota</taxon>
        <taxon>Alphaproteobacteria</taxon>
        <taxon>Rickettsiales</taxon>
        <taxon>Rickettsiaceae</taxon>
        <taxon>Candidatus Phycorickettsia</taxon>
    </lineage>
</organism>
<keyword evidence="16" id="KW-1185">Reference proteome</keyword>
<evidence type="ECO:0000256" key="8">
    <source>
        <dbReference type="ARBA" id="ARBA00022967"/>
    </source>
</evidence>
<evidence type="ECO:0000256" key="12">
    <source>
        <dbReference type="ARBA" id="ARBA00048202"/>
    </source>
</evidence>
<dbReference type="GO" id="GO:0050661">
    <property type="term" value="F:NADP binding"/>
    <property type="evidence" value="ECO:0007669"/>
    <property type="project" value="TreeGrafter"/>
</dbReference>
<feature type="transmembrane region" description="Helical" evidence="13">
    <location>
        <begin position="72"/>
        <end position="90"/>
    </location>
</feature>
<protein>
    <recommendedName>
        <fullName evidence="3">proton-translocating NAD(P)(+) transhydrogenase</fullName>
        <ecNumber evidence="3">7.1.1.1</ecNumber>
    </recommendedName>
</protein>
<evidence type="ECO:0000259" key="14">
    <source>
        <dbReference type="Pfam" id="PF12769"/>
    </source>
</evidence>
<keyword evidence="11 13" id="KW-0472">Membrane</keyword>
<dbReference type="RefSeq" id="WP_106874552.1">
    <property type="nucleotide sequence ID" value="NZ_CP027845.1"/>
</dbReference>
<evidence type="ECO:0000256" key="9">
    <source>
        <dbReference type="ARBA" id="ARBA00022989"/>
    </source>
</evidence>
<evidence type="ECO:0000256" key="5">
    <source>
        <dbReference type="ARBA" id="ARBA00022519"/>
    </source>
</evidence>